<protein>
    <recommendedName>
        <fullName evidence="10">Protein kinase domain-containing protein</fullName>
    </recommendedName>
</protein>
<dbReference type="InterPro" id="IPR017441">
    <property type="entry name" value="Protein_kinase_ATP_BS"/>
</dbReference>
<keyword evidence="8" id="KW-0472">Membrane</keyword>
<sequence length="1319" mass="140725">MGLVFVYVLTFVFLSMTDLVSGELRGLEGGGGGGGGGGREHVGSGHGKLVDAAFACTVEGSSLCQSNQVVLFRGSQWTTTDLDLETLPPLAPLPPRAGTEKSGSASPRAEMLPLGQFSEGVWTEISCNWSLPEPFSKRINAAMNCPAVNGEEALGWGPLACRSSHAFFFSDGVYVQFDLAEGRVVSGPAEIRARFKMPYPFSLGPDAAYPCPVPPLPSTTWTSQLGPQRSFPNCTSESQVIFAKGHMYLVYDLASNMVVVPPHRSPKGFLTWPTEGHSEKIDALVAPPMPLVLSHNLRNLHNLHNQHTYPRALMFLRNGQILPLMDASRRSSHPDHQRDRLGVVPGVTRVDPPKLLQAVHHLDEDTSVKVGYRSGQQPGFFTIAAARRWFNWDRSQRLVHGRRLKATISSPSVGNDDAEEHDVHATTQHHRSLGVRDVGALAGGIVSIITIAVCVIMVCRICWKKRHHDGKGNKSLNRGSSFLTRRLISISAAVSGSFTTASGSSSSGGLCRDLEFDYGSVAAATNGFNAANIIGTGSNGSVYKGRLNGRHVAIKKLAKTAGTVGKGFYAEVEALGRARHPNLVDFMGFVADGTHDVMLVFGYLPNGSLFDHLHDRASRANHLTWERRMGIARGIAEGLCHLHTDLGEPLAHEDVKPSNVLLEKNFSPRLVDFGLNRLRGAVVVGSGAASSPAAVPPIKNQGYADPFACENTQQTSSQSDVYAYGVLLLELISGRRPMDVGLMGPDGCRGLIAWSRPLIRDGLVEEVVDKRLRGKFAHHEAQNLSLLAVACIEPNPEMRPDMAHVVVAVMALMEGKPWEAILPGLLSKSLLAGGCGDEQCPTGQCGRLMATGECQSRHATWDDSYMFNTGHNLWLQTRHCSANSGCVRNSAYAGIEAGYGSCEGGEQHAATPCVAQARSPYECSRLAKGAMGVAIGSGYVATRGWVGTFRNSPCALDPAFSACDGSVKRLNGPVRAVGSEYCSCDGGGQHVIPPRVVQAEEPEDGLLREGGRVTVLGSPYVAPRGRFGTDRGCRGEPELGYTPYAEGCVDQRGGLSPAQFVGMEYLGCVNTTQLAELGDHGYGLSSELGDHGYGLSSPLPVHGSPVGSAFSCSPGYSTDNARCNLSLRTGSDFSCATEVWVSGPTGGVDTRHHTGSRAADMGSPAGHNPSGPSCGSSGPLAGGEKLSIRSQIKEGAMAYKEWDWEGPQDRRDRAVLSPVGNCGKIAEVDTAPMGLEQNSGPSGPDGASKDQIPTECLQQVGMNCAVGMKGEIAIPMDECEGHTRIKQEEKARGTACTIELVDDGRQHSERRMETSVVVK</sequence>
<keyword evidence="8" id="KW-0812">Transmembrane</keyword>
<keyword evidence="9" id="KW-0732">Signal</keyword>
<gene>
    <name evidence="11" type="ORF">CBR_g30262</name>
</gene>
<dbReference type="GO" id="GO:0004674">
    <property type="term" value="F:protein serine/threonine kinase activity"/>
    <property type="evidence" value="ECO:0007669"/>
    <property type="project" value="UniProtKB-KW"/>
</dbReference>
<dbReference type="Gene3D" id="2.110.10.10">
    <property type="entry name" value="Hemopexin-like domain"/>
    <property type="match status" value="1"/>
</dbReference>
<dbReference type="SUPFAM" id="SSF56112">
    <property type="entry name" value="Protein kinase-like (PK-like)"/>
    <property type="match status" value="1"/>
</dbReference>
<reference evidence="11 12" key="1">
    <citation type="journal article" date="2018" name="Cell">
        <title>The Chara Genome: Secondary Complexity and Implications for Plant Terrestrialization.</title>
        <authorList>
            <person name="Nishiyama T."/>
            <person name="Sakayama H."/>
            <person name="Vries J.D."/>
            <person name="Buschmann H."/>
            <person name="Saint-Marcoux D."/>
            <person name="Ullrich K.K."/>
            <person name="Haas F.B."/>
            <person name="Vanderstraeten L."/>
            <person name="Becker D."/>
            <person name="Lang D."/>
            <person name="Vosolsobe S."/>
            <person name="Rombauts S."/>
            <person name="Wilhelmsson P.K.I."/>
            <person name="Janitza P."/>
            <person name="Kern R."/>
            <person name="Heyl A."/>
            <person name="Rumpler F."/>
            <person name="Villalobos L.I.A.C."/>
            <person name="Clay J.M."/>
            <person name="Skokan R."/>
            <person name="Toyoda A."/>
            <person name="Suzuki Y."/>
            <person name="Kagoshima H."/>
            <person name="Schijlen E."/>
            <person name="Tajeshwar N."/>
            <person name="Catarino B."/>
            <person name="Hetherington A.J."/>
            <person name="Saltykova A."/>
            <person name="Bonnot C."/>
            <person name="Breuninger H."/>
            <person name="Symeonidi A."/>
            <person name="Radhakrishnan G.V."/>
            <person name="Van Nieuwerburgh F."/>
            <person name="Deforce D."/>
            <person name="Chang C."/>
            <person name="Karol K.G."/>
            <person name="Hedrich R."/>
            <person name="Ulvskov P."/>
            <person name="Glockner G."/>
            <person name="Delwiche C.F."/>
            <person name="Petrasek J."/>
            <person name="Van de Peer Y."/>
            <person name="Friml J."/>
            <person name="Beilby M."/>
            <person name="Dolan L."/>
            <person name="Kohara Y."/>
            <person name="Sugano S."/>
            <person name="Fujiyama A."/>
            <person name="Delaux P.-M."/>
            <person name="Quint M."/>
            <person name="TheiBen G."/>
            <person name="Hagemann M."/>
            <person name="Harholt J."/>
            <person name="Dunand C."/>
            <person name="Zachgo S."/>
            <person name="Langdale J."/>
            <person name="Maumus F."/>
            <person name="Straeten D.V.D."/>
            <person name="Gould S.B."/>
            <person name="Rensing S.A."/>
        </authorList>
    </citation>
    <scope>NUCLEOTIDE SEQUENCE [LARGE SCALE GENOMIC DNA]</scope>
    <source>
        <strain evidence="11 12">S276</strain>
    </source>
</reference>
<evidence type="ECO:0000256" key="2">
    <source>
        <dbReference type="ARBA" id="ARBA00022679"/>
    </source>
</evidence>
<evidence type="ECO:0000256" key="7">
    <source>
        <dbReference type="SAM" id="MobiDB-lite"/>
    </source>
</evidence>
<dbReference type="SMART" id="SM00220">
    <property type="entry name" value="S_TKc"/>
    <property type="match status" value="1"/>
</dbReference>
<organism evidence="11 12">
    <name type="scientific">Chara braunii</name>
    <name type="common">Braun's stonewort</name>
    <dbReference type="NCBI Taxonomy" id="69332"/>
    <lineage>
        <taxon>Eukaryota</taxon>
        <taxon>Viridiplantae</taxon>
        <taxon>Streptophyta</taxon>
        <taxon>Charophyceae</taxon>
        <taxon>Charales</taxon>
        <taxon>Characeae</taxon>
        <taxon>Chara</taxon>
    </lineage>
</organism>
<dbReference type="Gramene" id="GBG80001">
    <property type="protein sequence ID" value="GBG80001"/>
    <property type="gene ID" value="CBR_g30262"/>
</dbReference>
<keyword evidence="2" id="KW-0808">Transferase</keyword>
<keyword evidence="12" id="KW-1185">Reference proteome</keyword>
<evidence type="ECO:0000256" key="6">
    <source>
        <dbReference type="PROSITE-ProRule" id="PRU10141"/>
    </source>
</evidence>
<feature type="transmembrane region" description="Helical" evidence="8">
    <location>
        <begin position="438"/>
        <end position="463"/>
    </location>
</feature>
<proteinExistence type="predicted"/>
<accession>A0A388LCG8</accession>
<feature type="chain" id="PRO_5017202066" description="Protein kinase domain-containing protein" evidence="9">
    <location>
        <begin position="23"/>
        <end position="1319"/>
    </location>
</feature>
<evidence type="ECO:0000313" key="12">
    <source>
        <dbReference type="Proteomes" id="UP000265515"/>
    </source>
</evidence>
<dbReference type="Proteomes" id="UP000265515">
    <property type="component" value="Unassembled WGS sequence"/>
</dbReference>
<dbReference type="EMBL" id="BFEA01000334">
    <property type="protein sequence ID" value="GBG80001.1"/>
    <property type="molecule type" value="Genomic_DNA"/>
</dbReference>
<keyword evidence="4" id="KW-0418">Kinase</keyword>
<evidence type="ECO:0000256" key="5">
    <source>
        <dbReference type="ARBA" id="ARBA00022840"/>
    </source>
</evidence>
<dbReference type="STRING" id="69332.A0A388LCG8"/>
<dbReference type="Pfam" id="PF07714">
    <property type="entry name" value="PK_Tyr_Ser-Thr"/>
    <property type="match status" value="1"/>
</dbReference>
<feature type="transmembrane region" description="Helical" evidence="8">
    <location>
        <begin position="483"/>
        <end position="501"/>
    </location>
</feature>
<keyword evidence="5 6" id="KW-0067">ATP-binding</keyword>
<dbReference type="InterPro" id="IPR011009">
    <property type="entry name" value="Kinase-like_dom_sf"/>
</dbReference>
<evidence type="ECO:0000313" key="11">
    <source>
        <dbReference type="EMBL" id="GBG80001.1"/>
    </source>
</evidence>
<evidence type="ECO:0000256" key="9">
    <source>
        <dbReference type="SAM" id="SignalP"/>
    </source>
</evidence>
<feature type="domain" description="Protein kinase" evidence="10">
    <location>
        <begin position="528"/>
        <end position="813"/>
    </location>
</feature>
<keyword evidence="1" id="KW-0723">Serine/threonine-protein kinase</keyword>
<keyword evidence="8" id="KW-1133">Transmembrane helix</keyword>
<dbReference type="Gene3D" id="3.30.200.20">
    <property type="entry name" value="Phosphorylase Kinase, domain 1"/>
    <property type="match status" value="1"/>
</dbReference>
<dbReference type="GO" id="GO:0005524">
    <property type="term" value="F:ATP binding"/>
    <property type="evidence" value="ECO:0007669"/>
    <property type="project" value="UniProtKB-UniRule"/>
</dbReference>
<dbReference type="PROSITE" id="PS50011">
    <property type="entry name" value="PROTEIN_KINASE_DOM"/>
    <property type="match status" value="1"/>
</dbReference>
<feature type="region of interest" description="Disordered" evidence="7">
    <location>
        <begin position="88"/>
        <end position="107"/>
    </location>
</feature>
<evidence type="ECO:0000256" key="4">
    <source>
        <dbReference type="ARBA" id="ARBA00022777"/>
    </source>
</evidence>
<feature type="compositionally biased region" description="Low complexity" evidence="7">
    <location>
        <begin position="1166"/>
        <end position="1183"/>
    </location>
</feature>
<dbReference type="InterPro" id="IPR001245">
    <property type="entry name" value="Ser-Thr/Tyr_kinase_cat_dom"/>
</dbReference>
<name>A0A388LCG8_CHABU</name>
<feature type="region of interest" description="Disordered" evidence="7">
    <location>
        <begin position="1144"/>
        <end position="1183"/>
    </location>
</feature>
<dbReference type="InterPro" id="IPR036375">
    <property type="entry name" value="Hemopexin-like_dom_sf"/>
</dbReference>
<dbReference type="InterPro" id="IPR008271">
    <property type="entry name" value="Ser/Thr_kinase_AS"/>
</dbReference>
<evidence type="ECO:0000259" key="10">
    <source>
        <dbReference type="PROSITE" id="PS50011"/>
    </source>
</evidence>
<dbReference type="PANTHER" id="PTHR47989">
    <property type="entry name" value="OS01G0750732 PROTEIN"/>
    <property type="match status" value="1"/>
</dbReference>
<dbReference type="InterPro" id="IPR000719">
    <property type="entry name" value="Prot_kinase_dom"/>
</dbReference>
<evidence type="ECO:0000256" key="3">
    <source>
        <dbReference type="ARBA" id="ARBA00022741"/>
    </source>
</evidence>
<feature type="binding site" evidence="6">
    <location>
        <position position="566"/>
    </location>
    <ligand>
        <name>ATP</name>
        <dbReference type="ChEBI" id="CHEBI:30616"/>
    </ligand>
</feature>
<evidence type="ECO:0000256" key="8">
    <source>
        <dbReference type="SAM" id="Phobius"/>
    </source>
</evidence>
<comment type="caution">
    <text evidence="11">The sequence shown here is derived from an EMBL/GenBank/DDBJ whole genome shotgun (WGS) entry which is preliminary data.</text>
</comment>
<keyword evidence="3 6" id="KW-0547">Nucleotide-binding</keyword>
<dbReference type="Gene3D" id="1.10.510.10">
    <property type="entry name" value="Transferase(Phosphotransferase) domain 1"/>
    <property type="match status" value="1"/>
</dbReference>
<dbReference type="PROSITE" id="PS00108">
    <property type="entry name" value="PROTEIN_KINASE_ST"/>
    <property type="match status" value="1"/>
</dbReference>
<dbReference type="OrthoDB" id="2386054at2759"/>
<evidence type="ECO:0000256" key="1">
    <source>
        <dbReference type="ARBA" id="ARBA00022527"/>
    </source>
</evidence>
<dbReference type="PANTHER" id="PTHR47989:SF11">
    <property type="entry name" value="PROTEIN KINASE DOMAIN-CONTAINING PROTEIN"/>
    <property type="match status" value="1"/>
</dbReference>
<feature type="signal peptide" evidence="9">
    <location>
        <begin position="1"/>
        <end position="22"/>
    </location>
</feature>
<dbReference type="PROSITE" id="PS00107">
    <property type="entry name" value="PROTEIN_KINASE_ATP"/>
    <property type="match status" value="1"/>
</dbReference>